<name>A0A6J5VFC9_PRUAR</name>
<gene>
    <name evidence="1" type="ORF">CURHAP_LOCUS44667</name>
</gene>
<dbReference type="AlphaFoldDB" id="A0A6J5VFC9"/>
<dbReference type="GO" id="GO:0005739">
    <property type="term" value="C:mitochondrion"/>
    <property type="evidence" value="ECO:0007669"/>
    <property type="project" value="InterPro"/>
</dbReference>
<evidence type="ECO:0000313" key="1">
    <source>
        <dbReference type="EMBL" id="CAB4286902.1"/>
    </source>
</evidence>
<sequence>MVNLPERNSTSTLKRILVTCAAQAKEYGGCVAAKVPQVERDMCLKEFLALKSCMQNVICQCMAALYLSCSRKMAFESAFLLLNSCEERLEPASVILQCLDTVVGTVLKKVLHLSRKVFVEAGLGLSAAVLAKPCNNSSKV</sequence>
<dbReference type="EMBL" id="CAEKDK010000007">
    <property type="protein sequence ID" value="CAB4286902.1"/>
    <property type="molecule type" value="Genomic_DNA"/>
</dbReference>
<proteinExistence type="predicted"/>
<organism evidence="1 2">
    <name type="scientific">Prunus armeniaca</name>
    <name type="common">Apricot</name>
    <name type="synonym">Armeniaca vulgaris</name>
    <dbReference type="NCBI Taxonomy" id="36596"/>
    <lineage>
        <taxon>Eukaryota</taxon>
        <taxon>Viridiplantae</taxon>
        <taxon>Streptophyta</taxon>
        <taxon>Embryophyta</taxon>
        <taxon>Tracheophyta</taxon>
        <taxon>Spermatophyta</taxon>
        <taxon>Magnoliopsida</taxon>
        <taxon>eudicotyledons</taxon>
        <taxon>Gunneridae</taxon>
        <taxon>Pentapetalae</taxon>
        <taxon>rosids</taxon>
        <taxon>fabids</taxon>
        <taxon>Rosales</taxon>
        <taxon>Rosaceae</taxon>
        <taxon>Amygdaloideae</taxon>
        <taxon>Amygdaleae</taxon>
        <taxon>Prunus</taxon>
    </lineage>
</organism>
<dbReference type="InterPro" id="IPR034595">
    <property type="entry name" value="NDUFAF8"/>
</dbReference>
<dbReference type="PANTHER" id="PTHR34561:SF1">
    <property type="entry name" value="NADH DEHYDROGENASE [UBIQUINONE] 1 ALPHA SUBCOMPLEX ASSEMBLY FACTOR 8"/>
    <property type="match status" value="1"/>
</dbReference>
<protein>
    <submittedName>
        <fullName evidence="1">Uncharacterized protein</fullName>
    </submittedName>
</protein>
<accession>A0A6J5VFC9</accession>
<evidence type="ECO:0000313" key="2">
    <source>
        <dbReference type="Proteomes" id="UP000507222"/>
    </source>
</evidence>
<dbReference type="Proteomes" id="UP000507222">
    <property type="component" value="Unassembled WGS sequence"/>
</dbReference>
<reference evidence="1 2" key="1">
    <citation type="submission" date="2020-05" db="EMBL/GenBank/DDBJ databases">
        <authorList>
            <person name="Campoy J."/>
            <person name="Schneeberger K."/>
            <person name="Spophaly S."/>
        </authorList>
    </citation>
    <scope>NUCLEOTIDE SEQUENCE [LARGE SCALE GENOMIC DNA]</scope>
    <source>
        <strain evidence="1">PruArmRojPasFocal</strain>
    </source>
</reference>
<dbReference type="PANTHER" id="PTHR34561">
    <property type="entry name" value="NADH DEHYDROGENASE [UBIQUINONE] 1 ALPHA SUBCOMPLEX ASSEMBLY FACTOR 8"/>
    <property type="match status" value="1"/>
</dbReference>
<dbReference type="GO" id="GO:0032981">
    <property type="term" value="P:mitochondrial respiratory chain complex I assembly"/>
    <property type="evidence" value="ECO:0007669"/>
    <property type="project" value="InterPro"/>
</dbReference>